<comment type="caution">
    <text evidence="1">The sequence shown here is derived from an EMBL/GenBank/DDBJ whole genome shotgun (WGS) entry which is preliminary data.</text>
</comment>
<organism evidence="1 2">
    <name type="scientific">Manihot esculenta</name>
    <name type="common">Cassava</name>
    <name type="synonym">Jatropha manihot</name>
    <dbReference type="NCBI Taxonomy" id="3983"/>
    <lineage>
        <taxon>Eukaryota</taxon>
        <taxon>Viridiplantae</taxon>
        <taxon>Streptophyta</taxon>
        <taxon>Embryophyta</taxon>
        <taxon>Tracheophyta</taxon>
        <taxon>Spermatophyta</taxon>
        <taxon>Magnoliopsida</taxon>
        <taxon>eudicotyledons</taxon>
        <taxon>Gunneridae</taxon>
        <taxon>Pentapetalae</taxon>
        <taxon>rosids</taxon>
        <taxon>fabids</taxon>
        <taxon>Malpighiales</taxon>
        <taxon>Euphorbiaceae</taxon>
        <taxon>Crotonoideae</taxon>
        <taxon>Manihoteae</taxon>
        <taxon>Manihot</taxon>
    </lineage>
</organism>
<dbReference type="Proteomes" id="UP000091857">
    <property type="component" value="Chromosome 8"/>
</dbReference>
<sequence>MSRSEVLEELEAKSREYCLPLAKSIIFGKMSNSNPSQYGWKKKKSISFSLPYWKDNLLHHNLDVMHIEKNICDNILVIIINLTGQSKDTLKARLNLHLMGIRSGLHPTKVDSSRTYISPACFILNVKEKHTFCKFLKGVKVLMAILQTIS</sequence>
<evidence type="ECO:0000313" key="2">
    <source>
        <dbReference type="Proteomes" id="UP000091857"/>
    </source>
</evidence>
<accession>A0ACB7HBT5</accession>
<proteinExistence type="predicted"/>
<gene>
    <name evidence="1" type="ORF">MANES_08G069966v8</name>
</gene>
<name>A0ACB7HBT5_MANES</name>
<dbReference type="EMBL" id="CM004394">
    <property type="protein sequence ID" value="KAG8649143.1"/>
    <property type="molecule type" value="Genomic_DNA"/>
</dbReference>
<protein>
    <submittedName>
        <fullName evidence="1">Uncharacterized protein</fullName>
    </submittedName>
</protein>
<evidence type="ECO:0000313" key="1">
    <source>
        <dbReference type="EMBL" id="KAG8649143.1"/>
    </source>
</evidence>
<keyword evidence="2" id="KW-1185">Reference proteome</keyword>
<reference evidence="2" key="1">
    <citation type="journal article" date="2016" name="Nat. Biotechnol.">
        <title>Sequencing wild and cultivated cassava and related species reveals extensive interspecific hybridization and genetic diversity.</title>
        <authorList>
            <person name="Bredeson J.V."/>
            <person name="Lyons J.B."/>
            <person name="Prochnik S.E."/>
            <person name="Wu G.A."/>
            <person name="Ha C.M."/>
            <person name="Edsinger-Gonzales E."/>
            <person name="Grimwood J."/>
            <person name="Schmutz J."/>
            <person name="Rabbi I.Y."/>
            <person name="Egesi C."/>
            <person name="Nauluvula P."/>
            <person name="Lebot V."/>
            <person name="Ndunguru J."/>
            <person name="Mkamilo G."/>
            <person name="Bart R.S."/>
            <person name="Setter T.L."/>
            <person name="Gleadow R.M."/>
            <person name="Kulakow P."/>
            <person name="Ferguson M.E."/>
            <person name="Rounsley S."/>
            <person name="Rokhsar D.S."/>
        </authorList>
    </citation>
    <scope>NUCLEOTIDE SEQUENCE [LARGE SCALE GENOMIC DNA]</scope>
    <source>
        <strain evidence="2">cv. AM560-2</strain>
    </source>
</reference>